<reference evidence="17 18" key="1">
    <citation type="submission" date="2013-12" db="EMBL/GenBank/DDBJ databases">
        <authorList>
            <consortium name="DOE Joint Genome Institute"/>
            <person name="Muyzer G."/>
            <person name="Huntemann M."/>
            <person name="Han J."/>
            <person name="Chen A."/>
            <person name="Kyrpides N."/>
            <person name="Mavromatis K."/>
            <person name="Markowitz V."/>
            <person name="Palaniappan K."/>
            <person name="Ivanova N."/>
            <person name="Schaumberg A."/>
            <person name="Pati A."/>
            <person name="Liolios K."/>
            <person name="Nordberg H.P."/>
            <person name="Cantor M.N."/>
            <person name="Hua S.X."/>
            <person name="Woyke T."/>
        </authorList>
    </citation>
    <scope>NUCLEOTIDE SEQUENCE [LARGE SCALE GENOMIC DNA]</scope>
    <source>
        <strain evidence="17 18">ARh 1</strain>
    </source>
</reference>
<gene>
    <name evidence="17" type="ORF">THITH_17315</name>
</gene>
<dbReference type="InterPro" id="IPR011545">
    <property type="entry name" value="DEAD/DEAH_box_helicase_dom"/>
</dbReference>
<comment type="similarity">
    <text evidence="8 12">Belongs to the DEAD box helicase family.</text>
</comment>
<organism evidence="17 18">
    <name type="scientific">Thioalkalivibrio paradoxus ARh 1</name>
    <dbReference type="NCBI Taxonomy" id="713585"/>
    <lineage>
        <taxon>Bacteria</taxon>
        <taxon>Pseudomonadati</taxon>
        <taxon>Pseudomonadota</taxon>
        <taxon>Gammaproteobacteria</taxon>
        <taxon>Chromatiales</taxon>
        <taxon>Ectothiorhodospiraceae</taxon>
        <taxon>Thioalkalivibrio</taxon>
    </lineage>
</organism>
<evidence type="ECO:0000256" key="2">
    <source>
        <dbReference type="ARBA" id="ARBA00022490"/>
    </source>
</evidence>
<dbReference type="PROSITE" id="PS51194">
    <property type="entry name" value="HELICASE_CTER"/>
    <property type="match status" value="1"/>
</dbReference>
<dbReference type="GO" id="GO:0005524">
    <property type="term" value="F:ATP binding"/>
    <property type="evidence" value="ECO:0007669"/>
    <property type="project" value="UniProtKB-KW"/>
</dbReference>
<evidence type="ECO:0000256" key="1">
    <source>
        <dbReference type="ARBA" id="ARBA00012552"/>
    </source>
</evidence>
<dbReference type="AlphaFoldDB" id="W0DMU0"/>
<evidence type="ECO:0000256" key="12">
    <source>
        <dbReference type="RuleBase" id="RU000492"/>
    </source>
</evidence>
<keyword evidence="6 12" id="KW-0067">ATP-binding</keyword>
<evidence type="ECO:0000256" key="10">
    <source>
        <dbReference type="ARBA" id="ARBA00074363"/>
    </source>
</evidence>
<dbReference type="Proteomes" id="UP000005289">
    <property type="component" value="Chromosome"/>
</dbReference>
<dbReference type="InterPro" id="IPR044742">
    <property type="entry name" value="DEAD/DEAH_RhlB"/>
</dbReference>
<dbReference type="EMBL" id="CP007029">
    <property type="protein sequence ID" value="AHE99761.1"/>
    <property type="molecule type" value="Genomic_DNA"/>
</dbReference>
<dbReference type="HOGENOM" id="CLU_003041_21_1_6"/>
<dbReference type="Pfam" id="PF25399">
    <property type="entry name" value="DeaD_dimer"/>
    <property type="match status" value="1"/>
</dbReference>
<dbReference type="InterPro" id="IPR057325">
    <property type="entry name" value="DeaD_dimer"/>
</dbReference>
<dbReference type="InterPro" id="IPR001650">
    <property type="entry name" value="Helicase_C-like"/>
</dbReference>
<dbReference type="CDD" id="cd18787">
    <property type="entry name" value="SF2_C_DEAD"/>
    <property type="match status" value="1"/>
</dbReference>
<keyword evidence="3 12" id="KW-0547">Nucleotide-binding</keyword>
<dbReference type="STRING" id="713585.THITH_17315"/>
<dbReference type="GO" id="GO:0016787">
    <property type="term" value="F:hydrolase activity"/>
    <property type="evidence" value="ECO:0007669"/>
    <property type="project" value="UniProtKB-KW"/>
</dbReference>
<feature type="compositionally biased region" description="Basic and acidic residues" evidence="13">
    <location>
        <begin position="472"/>
        <end position="489"/>
    </location>
</feature>
<evidence type="ECO:0000313" key="17">
    <source>
        <dbReference type="EMBL" id="AHE99761.1"/>
    </source>
</evidence>
<dbReference type="PROSITE" id="PS51192">
    <property type="entry name" value="HELICASE_ATP_BIND_1"/>
    <property type="match status" value="1"/>
</dbReference>
<evidence type="ECO:0000256" key="7">
    <source>
        <dbReference type="ARBA" id="ARBA00023016"/>
    </source>
</evidence>
<evidence type="ECO:0000256" key="13">
    <source>
        <dbReference type="SAM" id="MobiDB-lite"/>
    </source>
</evidence>
<dbReference type="InterPro" id="IPR000629">
    <property type="entry name" value="RNA-helicase_DEAD-box_CS"/>
</dbReference>
<feature type="compositionally biased region" description="Low complexity" evidence="13">
    <location>
        <begin position="447"/>
        <end position="457"/>
    </location>
</feature>
<dbReference type="PANTHER" id="PTHR47963:SF8">
    <property type="entry name" value="ATP-DEPENDENT RNA HELICASE DEAD"/>
    <property type="match status" value="1"/>
</dbReference>
<keyword evidence="4 12" id="KW-0378">Hydrolase</keyword>
<dbReference type="PROSITE" id="PS51195">
    <property type="entry name" value="Q_MOTIF"/>
    <property type="match status" value="1"/>
</dbReference>
<comment type="catalytic activity">
    <reaction evidence="9">
        <text>ATP + H2O = ADP + phosphate + H(+)</text>
        <dbReference type="Rhea" id="RHEA:13065"/>
        <dbReference type="ChEBI" id="CHEBI:15377"/>
        <dbReference type="ChEBI" id="CHEBI:15378"/>
        <dbReference type="ChEBI" id="CHEBI:30616"/>
        <dbReference type="ChEBI" id="CHEBI:43474"/>
        <dbReference type="ChEBI" id="CHEBI:456216"/>
        <dbReference type="EC" id="3.6.4.13"/>
    </reaction>
</comment>
<feature type="region of interest" description="Disordered" evidence="13">
    <location>
        <begin position="437"/>
        <end position="489"/>
    </location>
</feature>
<evidence type="ECO:0000256" key="9">
    <source>
        <dbReference type="ARBA" id="ARBA00047984"/>
    </source>
</evidence>
<accession>W0DMU0</accession>
<evidence type="ECO:0000259" key="15">
    <source>
        <dbReference type="PROSITE" id="PS51194"/>
    </source>
</evidence>
<keyword evidence="5 12" id="KW-0347">Helicase</keyword>
<dbReference type="PANTHER" id="PTHR47963">
    <property type="entry name" value="DEAD-BOX ATP-DEPENDENT RNA HELICASE 47, MITOCHONDRIAL"/>
    <property type="match status" value="1"/>
</dbReference>
<dbReference type="EC" id="3.6.4.13" evidence="1"/>
<feature type="short sequence motif" description="Q motif" evidence="11">
    <location>
        <begin position="5"/>
        <end position="33"/>
    </location>
</feature>
<sequence length="649" mass="69998">MPHSPSFSELGLSEPLALAVERLGFQQPTPVQAACIPALLSGRDVLGEAQTGTGKTGAFGLPLIERVDASERRVQALVLTPTRELANQVAVALGGFAEGIGGIEILPVYGGQPMGAQLRRLREGPQIVVGTPGRVVDHIKRGTLALEGLRLVVLDEADEMLRMGFIDDIEWILEQTPAERQTALFSATMPAPIRRIAHRHLREPEEIRIGAGNEAGADIDQGYCLVDGRHKLEALGRLLEVEPDRDAAIVFARTKAATLEIAEGLATRGHAVSALNGDMQQNERERVVSDLRDGRIDVIVATDVAARGIDVPRISHVFNYDAPGDAEAYVHRIGRTGRAGRKGRAILFLEPRRRRILREIETLTRKPVRPLPVPDLEAVATSRQARFADRIESLLASGHSQRHGELVDVLLARCNASERDLAGALLALATELTPLLTPEHQEQDPLAAAARASASSRRGGDGPRVRGSAGDRGADPGNRPRTDRRVPDEDRVRYYMPIGRRDGIGAREIVGALTNEGGLSGGDIGRIGLMDHYSHVDLPAALNDSAVRRLGRIHVAQRRLELTLETPELAGERASLSGAPSKHVRDERRLAGVPKRPRAKGGESAAKRKPRAWAGSGRTPGRGPAPGKPYPPRGSRNVPGTLAIRRKPA</sequence>
<dbReference type="GO" id="GO:0005829">
    <property type="term" value="C:cytosol"/>
    <property type="evidence" value="ECO:0007669"/>
    <property type="project" value="TreeGrafter"/>
</dbReference>
<dbReference type="SUPFAM" id="SSF52540">
    <property type="entry name" value="P-loop containing nucleoside triphosphate hydrolases"/>
    <property type="match status" value="1"/>
</dbReference>
<dbReference type="FunFam" id="3.40.50.300:FF:000108">
    <property type="entry name" value="ATP-dependent RNA helicase RhlE"/>
    <property type="match status" value="1"/>
</dbReference>
<dbReference type="SMART" id="SM00490">
    <property type="entry name" value="HELICc"/>
    <property type="match status" value="1"/>
</dbReference>
<dbReference type="Pfam" id="PF03880">
    <property type="entry name" value="DbpA"/>
    <property type="match status" value="1"/>
</dbReference>
<dbReference type="OrthoDB" id="9805696at2"/>
<dbReference type="SMART" id="SM00487">
    <property type="entry name" value="DEXDc"/>
    <property type="match status" value="1"/>
</dbReference>
<dbReference type="GO" id="GO:0033592">
    <property type="term" value="F:RNA strand annealing activity"/>
    <property type="evidence" value="ECO:0007669"/>
    <property type="project" value="TreeGrafter"/>
</dbReference>
<evidence type="ECO:0000259" key="14">
    <source>
        <dbReference type="PROSITE" id="PS51192"/>
    </source>
</evidence>
<dbReference type="CDD" id="cd00268">
    <property type="entry name" value="DEADc"/>
    <property type="match status" value="1"/>
</dbReference>
<keyword evidence="7" id="KW-0346">Stress response</keyword>
<evidence type="ECO:0000259" key="16">
    <source>
        <dbReference type="PROSITE" id="PS51195"/>
    </source>
</evidence>
<dbReference type="InterPro" id="IPR050547">
    <property type="entry name" value="DEAD_box_RNA_helicases"/>
</dbReference>
<dbReference type="Gene3D" id="3.40.50.300">
    <property type="entry name" value="P-loop containing nucleotide triphosphate hydrolases"/>
    <property type="match status" value="2"/>
</dbReference>
<dbReference type="GO" id="GO:0003724">
    <property type="term" value="F:RNA helicase activity"/>
    <property type="evidence" value="ECO:0007669"/>
    <property type="project" value="UniProtKB-EC"/>
</dbReference>
<dbReference type="PROSITE" id="PS00039">
    <property type="entry name" value="DEAD_ATP_HELICASE"/>
    <property type="match status" value="1"/>
</dbReference>
<evidence type="ECO:0000256" key="6">
    <source>
        <dbReference type="ARBA" id="ARBA00022840"/>
    </source>
</evidence>
<evidence type="ECO:0000256" key="5">
    <source>
        <dbReference type="ARBA" id="ARBA00022806"/>
    </source>
</evidence>
<feature type="domain" description="DEAD-box RNA helicase Q" evidence="16">
    <location>
        <begin position="5"/>
        <end position="33"/>
    </location>
</feature>
<dbReference type="KEGG" id="tti:THITH_17315"/>
<dbReference type="Gene3D" id="3.30.70.330">
    <property type="match status" value="1"/>
</dbReference>
<dbReference type="Pfam" id="PF00271">
    <property type="entry name" value="Helicase_C"/>
    <property type="match status" value="1"/>
</dbReference>
<evidence type="ECO:0000313" key="18">
    <source>
        <dbReference type="Proteomes" id="UP000005289"/>
    </source>
</evidence>
<keyword evidence="2" id="KW-0963">Cytoplasm</keyword>
<dbReference type="RefSeq" id="WP_006746631.1">
    <property type="nucleotide sequence ID" value="NZ_CP007029.1"/>
</dbReference>
<keyword evidence="18" id="KW-1185">Reference proteome</keyword>
<dbReference type="InterPro" id="IPR014014">
    <property type="entry name" value="RNA_helicase_DEAD_Q_motif"/>
</dbReference>
<dbReference type="GO" id="GO:0009409">
    <property type="term" value="P:response to cold"/>
    <property type="evidence" value="ECO:0007669"/>
    <property type="project" value="TreeGrafter"/>
</dbReference>
<proteinExistence type="inferred from homology"/>
<dbReference type="InterPro" id="IPR012677">
    <property type="entry name" value="Nucleotide-bd_a/b_plait_sf"/>
</dbReference>
<name>W0DMU0_9GAMM</name>
<feature type="domain" description="Helicase C-terminal" evidence="15">
    <location>
        <begin position="234"/>
        <end position="379"/>
    </location>
</feature>
<evidence type="ECO:0000256" key="3">
    <source>
        <dbReference type="ARBA" id="ARBA00022741"/>
    </source>
</evidence>
<dbReference type="Pfam" id="PF00270">
    <property type="entry name" value="DEAD"/>
    <property type="match status" value="1"/>
</dbReference>
<evidence type="ECO:0000256" key="4">
    <source>
        <dbReference type="ARBA" id="ARBA00022801"/>
    </source>
</evidence>
<evidence type="ECO:0000256" key="11">
    <source>
        <dbReference type="PROSITE-ProRule" id="PRU00552"/>
    </source>
</evidence>
<dbReference type="InterPro" id="IPR005580">
    <property type="entry name" value="DbpA/CsdA_RNA-bd_dom"/>
</dbReference>
<dbReference type="GO" id="GO:0005840">
    <property type="term" value="C:ribosome"/>
    <property type="evidence" value="ECO:0007669"/>
    <property type="project" value="TreeGrafter"/>
</dbReference>
<dbReference type="GO" id="GO:0042255">
    <property type="term" value="P:ribosome assembly"/>
    <property type="evidence" value="ECO:0007669"/>
    <property type="project" value="UniProtKB-ARBA"/>
</dbReference>
<evidence type="ECO:0000256" key="8">
    <source>
        <dbReference type="ARBA" id="ARBA00038437"/>
    </source>
</evidence>
<protein>
    <recommendedName>
        <fullName evidence="10">DEAD-box ATP-dependent RNA helicase RhpA</fullName>
        <ecNumber evidence="1">3.6.4.13</ecNumber>
    </recommendedName>
</protein>
<dbReference type="InterPro" id="IPR027417">
    <property type="entry name" value="P-loop_NTPase"/>
</dbReference>
<feature type="region of interest" description="Disordered" evidence="13">
    <location>
        <begin position="571"/>
        <end position="649"/>
    </location>
</feature>
<dbReference type="InterPro" id="IPR014001">
    <property type="entry name" value="Helicase_ATP-bd"/>
</dbReference>
<feature type="domain" description="Helicase ATP-binding" evidence="14">
    <location>
        <begin position="36"/>
        <end position="207"/>
    </location>
</feature>